<dbReference type="SUPFAM" id="SSF53448">
    <property type="entry name" value="Nucleotide-diphospho-sugar transferases"/>
    <property type="match status" value="1"/>
</dbReference>
<dbReference type="InterPro" id="IPR050793">
    <property type="entry name" value="CMP-NeuNAc_synthase"/>
</dbReference>
<dbReference type="AlphaFoldDB" id="J9GXY4"/>
<name>J9GXY4_9ZZZZ</name>
<dbReference type="EMBL" id="AMCI01001415">
    <property type="protein sequence ID" value="EJX05625.1"/>
    <property type="molecule type" value="Genomic_DNA"/>
</dbReference>
<evidence type="ECO:0000313" key="1">
    <source>
        <dbReference type="EMBL" id="EJX05625.1"/>
    </source>
</evidence>
<organism evidence="1">
    <name type="scientific">gut metagenome</name>
    <dbReference type="NCBI Taxonomy" id="749906"/>
    <lineage>
        <taxon>unclassified sequences</taxon>
        <taxon>metagenomes</taxon>
        <taxon>organismal metagenomes</taxon>
    </lineage>
</organism>
<dbReference type="GO" id="GO:0008781">
    <property type="term" value="F:N-acylneuraminate cytidylyltransferase activity"/>
    <property type="evidence" value="ECO:0007669"/>
    <property type="project" value="TreeGrafter"/>
</dbReference>
<gene>
    <name evidence="1" type="ORF">EVA_06267</name>
</gene>
<sequence length="258" mass="29396">MKKLLVTICGRAGSKGFKNKNLKVFCQKPLVYYSLAAVELFAAEKPDVQIDICLNTDSEDLARLVAEKYPEVVYLPRCEELGGDRVPKMAVIQDSLTRMEAKMGCTYDTVMDLDITSPLRTAEDVVNAWEMKASRPDLDLVFSATESRRNPYFNMVRDCGDHIEKGIMTRPDEEVCTARQMAPIFYDVNASIYVYDRNFLHNNATGIIWDAKIHVVEMMDTGILDIDSEEDFQMMEVIGAHLYKNLPRFAKVRDAIRE</sequence>
<dbReference type="Pfam" id="PF02348">
    <property type="entry name" value="CTP_transf_3"/>
    <property type="match status" value="1"/>
</dbReference>
<dbReference type="PANTHER" id="PTHR21485:SF6">
    <property type="entry name" value="N-ACYLNEURAMINATE CYTIDYLYLTRANSFERASE-RELATED"/>
    <property type="match status" value="1"/>
</dbReference>
<reference evidence="1" key="1">
    <citation type="journal article" date="2012" name="PLoS ONE">
        <title>Gene sets for utilization of primary and secondary nutrition supplies in the distal gut of endangered iberian lynx.</title>
        <authorList>
            <person name="Alcaide M."/>
            <person name="Messina E."/>
            <person name="Richter M."/>
            <person name="Bargiela R."/>
            <person name="Peplies J."/>
            <person name="Huws S.A."/>
            <person name="Newbold C.J."/>
            <person name="Golyshin P.N."/>
            <person name="Simon M.A."/>
            <person name="Lopez G."/>
            <person name="Yakimov M.M."/>
            <person name="Ferrer M."/>
        </authorList>
    </citation>
    <scope>NUCLEOTIDE SEQUENCE</scope>
</reference>
<dbReference type="InterPro" id="IPR029044">
    <property type="entry name" value="Nucleotide-diphossugar_trans"/>
</dbReference>
<comment type="caution">
    <text evidence="1">The sequence shown here is derived from an EMBL/GenBank/DDBJ whole genome shotgun (WGS) entry which is preliminary data.</text>
</comment>
<dbReference type="Gene3D" id="3.90.550.10">
    <property type="entry name" value="Spore Coat Polysaccharide Biosynthesis Protein SpsA, Chain A"/>
    <property type="match status" value="1"/>
</dbReference>
<keyword evidence="1" id="KW-0969">Cilium</keyword>
<protein>
    <submittedName>
        <fullName evidence="1">Posttranslational flagellin modification protein B</fullName>
    </submittedName>
</protein>
<dbReference type="PANTHER" id="PTHR21485">
    <property type="entry name" value="HAD SUPERFAMILY MEMBERS CMAS AND KDSC"/>
    <property type="match status" value="1"/>
</dbReference>
<accession>J9GXY4</accession>
<keyword evidence="1" id="KW-0282">Flagellum</keyword>
<proteinExistence type="predicted"/>
<dbReference type="InterPro" id="IPR003329">
    <property type="entry name" value="Cytidylyl_trans"/>
</dbReference>
<keyword evidence="1" id="KW-0966">Cell projection</keyword>